<evidence type="ECO:0000313" key="3">
    <source>
        <dbReference type="EMBL" id="OLU45505.1"/>
    </source>
</evidence>
<feature type="signal peptide" evidence="2">
    <location>
        <begin position="1"/>
        <end position="22"/>
    </location>
</feature>
<organism evidence="3 4">
    <name type="scientific">Faecalibaculum rodentium</name>
    <dbReference type="NCBI Taxonomy" id="1702221"/>
    <lineage>
        <taxon>Bacteria</taxon>
        <taxon>Bacillati</taxon>
        <taxon>Bacillota</taxon>
        <taxon>Erysipelotrichia</taxon>
        <taxon>Erysipelotrichales</taxon>
        <taxon>Erysipelotrichaceae</taxon>
        <taxon>Faecalibaculum</taxon>
    </lineage>
</organism>
<keyword evidence="2" id="KW-0732">Signal</keyword>
<sequence length="269" mass="30205">MKRFLPALLSALLLAGGSSAPAADEDDGFKPVFGEDSASKEETQSDKSPEQNSEPPLHSCTWEGKDGVREDIRVFGSSEDAPFTKVELIQYIPSDMDFQNTDEKDIQDYLAKSKAAVADETGFDPSLITMGWADNDLTITFTCQTLEQLQKIHDFYYDDTVSFIYKTAYDMEGTTACDGQPEERPKADIKDFDKDMNTIQEWNPANAANIESFWDGTMDPDSSTNFTNSMDEIGNLIWKWKYNTDLLDDQQKQTFEEVKKASSYALMGS</sequence>
<dbReference type="AlphaFoldDB" id="A0A1Q9YL10"/>
<reference evidence="3 4" key="1">
    <citation type="submission" date="2016-11" db="EMBL/GenBank/DDBJ databases">
        <title>Description of two novel members of the family Erysipelotrichaceae: Ileibacterium lipovorans gen. nov., sp. nov. and Dubosiella newyorkensis, gen. nov., sp. nov.</title>
        <authorList>
            <person name="Cox L.M."/>
            <person name="Sohn J."/>
            <person name="Tyrrell K.L."/>
            <person name="Citron D.M."/>
            <person name="Lawson P.A."/>
            <person name="Patel N.B."/>
            <person name="Iizumi T."/>
            <person name="Perez-Perez G.I."/>
            <person name="Goldstein E.J."/>
            <person name="Blaser M.J."/>
        </authorList>
    </citation>
    <scope>NUCLEOTIDE SEQUENCE [LARGE SCALE GENOMIC DNA]</scope>
    <source>
        <strain evidence="3 4">NYU-BL-K8</strain>
    </source>
</reference>
<evidence type="ECO:0000256" key="2">
    <source>
        <dbReference type="SAM" id="SignalP"/>
    </source>
</evidence>
<name>A0A1Q9YL10_9FIRM</name>
<proteinExistence type="predicted"/>
<protein>
    <submittedName>
        <fullName evidence="3">Uncharacterized protein</fullName>
    </submittedName>
</protein>
<dbReference type="RefSeq" id="WP_075885243.1">
    <property type="nucleotide sequence ID" value="NZ_MPJZ01000050.1"/>
</dbReference>
<dbReference type="Proteomes" id="UP000186758">
    <property type="component" value="Unassembled WGS sequence"/>
</dbReference>
<evidence type="ECO:0000313" key="4">
    <source>
        <dbReference type="Proteomes" id="UP000186758"/>
    </source>
</evidence>
<accession>A0A1Q9YL10</accession>
<dbReference type="EMBL" id="MPJZ01000050">
    <property type="protein sequence ID" value="OLU45505.1"/>
    <property type="molecule type" value="Genomic_DNA"/>
</dbReference>
<feature type="chain" id="PRO_5012570865" evidence="2">
    <location>
        <begin position="23"/>
        <end position="269"/>
    </location>
</feature>
<feature type="region of interest" description="Disordered" evidence="1">
    <location>
        <begin position="18"/>
        <end position="63"/>
    </location>
</feature>
<evidence type="ECO:0000256" key="1">
    <source>
        <dbReference type="SAM" id="MobiDB-lite"/>
    </source>
</evidence>
<comment type="caution">
    <text evidence="3">The sequence shown here is derived from an EMBL/GenBank/DDBJ whole genome shotgun (WGS) entry which is preliminary data.</text>
</comment>
<feature type="compositionally biased region" description="Basic and acidic residues" evidence="1">
    <location>
        <begin position="37"/>
        <end position="49"/>
    </location>
</feature>
<gene>
    <name evidence="3" type="ORF">BO223_05285</name>
</gene>